<dbReference type="Gene3D" id="3.40.1580.10">
    <property type="entry name" value="SMI1/KNR4-like"/>
    <property type="match status" value="1"/>
</dbReference>
<comment type="caution">
    <text evidence="2">The sequence shown here is derived from an EMBL/GenBank/DDBJ whole genome shotgun (WGS) entry which is preliminary data.</text>
</comment>
<dbReference type="EMBL" id="AQTU01000028">
    <property type="protein sequence ID" value="EOB31473.1"/>
    <property type="molecule type" value="Genomic_DNA"/>
</dbReference>
<dbReference type="SUPFAM" id="SSF160631">
    <property type="entry name" value="SMI1/KNR4-like"/>
    <property type="match status" value="1"/>
</dbReference>
<evidence type="ECO:0000313" key="2">
    <source>
        <dbReference type="EMBL" id="EOB31473.1"/>
    </source>
</evidence>
<sequence>MEERVYYFKSLERPISNLELSEIEKKINVILPEDYKEFLLKVNVGIPKEQYLSFFIDDLNEEVILGTMLGISENKNFSLTDWNSEYQIELPYDSFVFGTEYGGGLFVMIVSGEDRGIYFWDHTFIFDQSSVDSNVYFLADNFTNFIENLYISEP</sequence>
<accession>R0P207</accession>
<protein>
    <recommendedName>
        <fullName evidence="1">Knr4/Smi1-like domain-containing protein</fullName>
    </recommendedName>
</protein>
<dbReference type="Proteomes" id="UP000013315">
    <property type="component" value="Unassembled WGS sequence"/>
</dbReference>
<feature type="domain" description="Knr4/Smi1-like" evidence="1">
    <location>
        <begin position="14"/>
        <end position="148"/>
    </location>
</feature>
<reference evidence="2 3" key="1">
    <citation type="submission" date="2013-04" db="EMBL/GenBank/DDBJ databases">
        <authorList>
            <person name="Ikryannikova L.N."/>
            <person name="Ilina E.N."/>
            <person name="Kostryukova E.S."/>
            <person name="Semashko T.A."/>
            <person name="Karpova I.Y.U."/>
            <person name="Larin A.K."/>
            <person name="Ischenko D.S."/>
            <person name="Alekseev D.G."/>
            <person name="Klimova E.A."/>
            <person name="Filimonova A.V."/>
            <person name="Savinova T.A."/>
            <person name="Filimonova O.Y.U."/>
            <person name="Dubovickaya V.A."/>
            <person name="Sidorenko S.V."/>
            <person name="Govorun V.M."/>
        </authorList>
    </citation>
    <scope>NUCLEOTIDE SEQUENCE [LARGE SCALE GENOMIC DNA]</scope>
    <source>
        <strain evidence="2 3">13/39</strain>
    </source>
</reference>
<organism evidence="2 3">
    <name type="scientific">Streptococcus mitis 13/39</name>
    <dbReference type="NCBI Taxonomy" id="1239793"/>
    <lineage>
        <taxon>Bacteria</taxon>
        <taxon>Bacillati</taxon>
        <taxon>Bacillota</taxon>
        <taxon>Bacilli</taxon>
        <taxon>Lactobacillales</taxon>
        <taxon>Streptococcaceae</taxon>
        <taxon>Streptococcus</taxon>
        <taxon>Streptococcus mitis group</taxon>
    </lineage>
</organism>
<name>R0P207_STRMT</name>
<dbReference type="AlphaFoldDB" id="R0P207"/>
<gene>
    <name evidence="2" type="ORF">D065_08767</name>
</gene>
<dbReference type="PATRIC" id="fig|1239793.3.peg.1714"/>
<dbReference type="SMART" id="SM00860">
    <property type="entry name" value="SMI1_KNR4"/>
    <property type="match status" value="1"/>
</dbReference>
<dbReference type="Pfam" id="PF09346">
    <property type="entry name" value="SMI1_KNR4"/>
    <property type="match status" value="1"/>
</dbReference>
<dbReference type="InterPro" id="IPR018958">
    <property type="entry name" value="Knr4/Smi1-like_dom"/>
</dbReference>
<evidence type="ECO:0000313" key="3">
    <source>
        <dbReference type="Proteomes" id="UP000013315"/>
    </source>
</evidence>
<proteinExistence type="predicted"/>
<evidence type="ECO:0000259" key="1">
    <source>
        <dbReference type="SMART" id="SM00860"/>
    </source>
</evidence>
<dbReference type="InterPro" id="IPR037883">
    <property type="entry name" value="Knr4/Smi1-like_sf"/>
</dbReference>